<dbReference type="SUPFAM" id="SSF51445">
    <property type="entry name" value="(Trans)glycosidases"/>
    <property type="match status" value="1"/>
</dbReference>
<evidence type="ECO:0000256" key="5">
    <source>
        <dbReference type="ARBA" id="ARBA00023295"/>
    </source>
</evidence>
<dbReference type="EC" id="3.2.1.23" evidence="3"/>
<dbReference type="Pfam" id="PF16353">
    <property type="entry name" value="LacZ_4"/>
    <property type="match status" value="1"/>
</dbReference>
<dbReference type="SUPFAM" id="SSF74650">
    <property type="entry name" value="Galactose mutarotase-like"/>
    <property type="match status" value="1"/>
</dbReference>
<comment type="catalytic activity">
    <reaction evidence="1">
        <text>Hydrolysis of terminal non-reducing beta-D-galactose residues in beta-D-galactosides.</text>
        <dbReference type="EC" id="3.2.1.23"/>
    </reaction>
</comment>
<dbReference type="Pfam" id="PF00703">
    <property type="entry name" value="Glyco_hydro_2"/>
    <property type="match status" value="1"/>
</dbReference>
<evidence type="ECO:0000256" key="7">
    <source>
        <dbReference type="SAM" id="Phobius"/>
    </source>
</evidence>
<accession>A0A9W7BBB2</accession>
<dbReference type="PRINTS" id="PR00132">
    <property type="entry name" value="GLHYDRLASE2"/>
</dbReference>
<dbReference type="InterPro" id="IPR013783">
    <property type="entry name" value="Ig-like_fold"/>
</dbReference>
<keyword evidence="4" id="KW-0378">Hydrolase</keyword>
<dbReference type="InterPro" id="IPR006103">
    <property type="entry name" value="Glyco_hydro_2_cat"/>
</dbReference>
<keyword evidence="5" id="KW-0326">Glycosidase</keyword>
<dbReference type="Gene3D" id="3.20.20.80">
    <property type="entry name" value="Glycosidases"/>
    <property type="match status" value="1"/>
</dbReference>
<dbReference type="InterPro" id="IPR004199">
    <property type="entry name" value="B-gal_small/dom_5"/>
</dbReference>
<dbReference type="SMART" id="SM01038">
    <property type="entry name" value="Bgal_small_N"/>
    <property type="match status" value="1"/>
</dbReference>
<evidence type="ECO:0000256" key="1">
    <source>
        <dbReference type="ARBA" id="ARBA00001412"/>
    </source>
</evidence>
<dbReference type="Pfam" id="PF02837">
    <property type="entry name" value="Glyco_hydro_2_N"/>
    <property type="match status" value="1"/>
</dbReference>
<dbReference type="Pfam" id="PF02836">
    <property type="entry name" value="Glyco_hydro_2_C"/>
    <property type="match status" value="1"/>
</dbReference>
<keyword evidence="7" id="KW-0812">Transmembrane</keyword>
<keyword evidence="7" id="KW-1133">Transmembrane helix</keyword>
<evidence type="ECO:0000256" key="2">
    <source>
        <dbReference type="ARBA" id="ARBA00007401"/>
    </source>
</evidence>
<comment type="caution">
    <text evidence="9">The sequence shown here is derived from an EMBL/GenBank/DDBJ whole genome shotgun (WGS) entry which is preliminary data.</text>
</comment>
<dbReference type="Pfam" id="PF02929">
    <property type="entry name" value="Bgal_small_N"/>
    <property type="match status" value="1"/>
</dbReference>
<protein>
    <recommendedName>
        <fullName evidence="3">beta-galactosidase</fullName>
        <ecNumber evidence="3">3.2.1.23</ecNumber>
    </recommendedName>
    <alternativeName>
        <fullName evidence="6">Lactase</fullName>
    </alternativeName>
</protein>
<reference evidence="10" key="1">
    <citation type="journal article" date="2023" name="Commun. Biol.">
        <title>Genome analysis of Parmales, the sister group of diatoms, reveals the evolutionary specialization of diatoms from phago-mixotrophs to photoautotrophs.</title>
        <authorList>
            <person name="Ban H."/>
            <person name="Sato S."/>
            <person name="Yoshikawa S."/>
            <person name="Yamada K."/>
            <person name="Nakamura Y."/>
            <person name="Ichinomiya M."/>
            <person name="Sato N."/>
            <person name="Blanc-Mathieu R."/>
            <person name="Endo H."/>
            <person name="Kuwata A."/>
            <person name="Ogata H."/>
        </authorList>
    </citation>
    <scope>NUCLEOTIDE SEQUENCE [LARGE SCALE GENOMIC DNA]</scope>
    <source>
        <strain evidence="10">NIES 3699</strain>
    </source>
</reference>
<keyword evidence="7" id="KW-0472">Membrane</keyword>
<gene>
    <name evidence="9" type="ORF">TrVE_jg5301</name>
</gene>
<dbReference type="SUPFAM" id="SSF49303">
    <property type="entry name" value="beta-Galactosidase/glucuronidase domain"/>
    <property type="match status" value="2"/>
</dbReference>
<dbReference type="InterPro" id="IPR014718">
    <property type="entry name" value="GH-type_carb-bd"/>
</dbReference>
<dbReference type="InterPro" id="IPR006104">
    <property type="entry name" value="Glyco_hydro_2_N"/>
</dbReference>
<dbReference type="Gene3D" id="2.70.98.10">
    <property type="match status" value="1"/>
</dbReference>
<dbReference type="InterPro" id="IPR006102">
    <property type="entry name" value="Ig-like_GH2"/>
</dbReference>
<feature type="transmembrane region" description="Helical" evidence="7">
    <location>
        <begin position="105"/>
        <end position="125"/>
    </location>
</feature>
<dbReference type="InterPro" id="IPR008979">
    <property type="entry name" value="Galactose-bd-like_sf"/>
</dbReference>
<feature type="domain" description="Beta galactosidase small chain/" evidence="8">
    <location>
        <begin position="937"/>
        <end position="1267"/>
    </location>
</feature>
<dbReference type="GO" id="GO:0005990">
    <property type="term" value="P:lactose catabolic process"/>
    <property type="evidence" value="ECO:0007669"/>
    <property type="project" value="TreeGrafter"/>
</dbReference>
<dbReference type="InterPro" id="IPR011013">
    <property type="entry name" value="Gal_mutarotase_sf_dom"/>
</dbReference>
<dbReference type="PANTHER" id="PTHR46323">
    <property type="entry name" value="BETA-GALACTOSIDASE"/>
    <property type="match status" value="1"/>
</dbReference>
<dbReference type="Gene3D" id="2.60.120.260">
    <property type="entry name" value="Galactose-binding domain-like"/>
    <property type="match status" value="1"/>
</dbReference>
<evidence type="ECO:0000256" key="3">
    <source>
        <dbReference type="ARBA" id="ARBA00012756"/>
    </source>
</evidence>
<dbReference type="EMBL" id="BRXX01000049">
    <property type="protein sequence ID" value="GMH85441.1"/>
    <property type="molecule type" value="Genomic_DNA"/>
</dbReference>
<sequence>MHTHTPKAHRVTFLSRHSKRAWLKTELDHVVVKILVFLMPTNATYSQLLFFSLTAALVGCYVTVLSKYESYLTETHFFYYESYILNALLNQVALEYQKTDANYQINVNALLLWHCFYAVVAFFILRSFARAFMPAEDWENPSITQRRRLPMRSSSMRYSETSSDARDQATQVPLCTAFTKNVLLLDSQTEWRFMYTEDPAEAKFLVWGKEHDPKKYCNVPVPSNWQLSTPHDIPIYTNVKYPFPATPPYLPRKNPTGCYQRKFKLPKSWKGGAYSILFHGAGSAYYAYVNGALVGYSQDSCLPAEFDVTEQLKRSKTGDHTLEVVCIRWSDGSFLEDQDHWWLSGIARSVELIRKPEGCDVVDFSTQADMNGHFSTSVLLANKGSGRKTKKISVKLYADVQTSLGGEYKKGEEVFRGSANVDSREENIVVSGFVQKPKLWTAETPNLYTCVVTTEDEKGNTLQAESTRVGFKTVEITSKGVFMVNAKAITVAGVNRHDHHPDTGKTMTIATFLEDITALKQNNFNAIRTCHYPNSTEFYKLCDYLGMYVCDEANIEVHGMQPMGKLASDPYWTQAFCERITRMAQRDRNHACITTWSLGNESGRGCCLTEARARLRAIDPSRPIMYESGGDLIQGTGRTELTDIICPMYPPVALTNELGTRADEDRPVILCEFTHAMGNSNGNLDRYWDLFWDESKPRIQGGYVWDMVDQGLRKIDPKTKKEFWAYGGDFGDVINDKQFCINGLWFPDRKPHPAVAECKRLMQPIKFDLHSDAVIKGSGSAAPEVSLKVKNRYSFSDLSHLELTYTVTSDASDAPLSTGSAALSDFVTLKLKGCEPSTLVNLPLSPTRVWLNVSAVMKKETEWSSKGHIIAQAQFEVTLKIEGEVDSDVQSRSQGILRKFTMGTMTGAKTGGLVTSGNPEADLTVSEDTAKKAYNFDIDSHKRAVVIDKQTGSLTELVTPSGKNVLAKLPNNISLNVTRAATDNDRGGAQMLMDFVLPPAAVNVVGSVLGTDLFSHEYHWARGGLAASSAPSQVCKSITVDDSALKDQAGNYIETQCKTSMVKTGGGEVLECEIFYRIYRNGDVQVRCSIDPKNMRKELKSLPRLGLSLALDPSLFNITYLGQGAGDVLGENYPDRNTCADFGVYTTTPKEMHVNYVVPGENGARGGCDWAAFTDKEGAGLLIRADSLKAGEKSFFSFSASLFSIAELEAAEHTYDLPNKGQGNDPIFVNIDHKIMGIGGDCSWLPCVYDDYLVNPKEKYSFAFWMCPLAKGQSPYAQSKRPVGI</sequence>
<dbReference type="InterPro" id="IPR032312">
    <property type="entry name" value="LacZ_4"/>
</dbReference>
<comment type="similarity">
    <text evidence="2">Belongs to the glycosyl hydrolase 2 family.</text>
</comment>
<dbReference type="PANTHER" id="PTHR46323:SF2">
    <property type="entry name" value="BETA-GALACTOSIDASE"/>
    <property type="match status" value="1"/>
</dbReference>
<dbReference type="InterPro" id="IPR017853">
    <property type="entry name" value="GH"/>
</dbReference>
<evidence type="ECO:0000256" key="6">
    <source>
        <dbReference type="ARBA" id="ARBA00032230"/>
    </source>
</evidence>
<dbReference type="GO" id="GO:0004565">
    <property type="term" value="F:beta-galactosidase activity"/>
    <property type="evidence" value="ECO:0007669"/>
    <property type="project" value="UniProtKB-EC"/>
</dbReference>
<feature type="transmembrane region" description="Helical" evidence="7">
    <location>
        <begin position="45"/>
        <end position="65"/>
    </location>
</feature>
<dbReference type="InterPro" id="IPR050347">
    <property type="entry name" value="Bact_Beta-galactosidase"/>
</dbReference>
<dbReference type="InterPro" id="IPR036156">
    <property type="entry name" value="Beta-gal/glucu_dom_sf"/>
</dbReference>
<proteinExistence type="inferred from homology"/>
<evidence type="ECO:0000313" key="9">
    <source>
        <dbReference type="EMBL" id="GMH85441.1"/>
    </source>
</evidence>
<name>A0A9W7BBB2_9STRA</name>
<dbReference type="Gene3D" id="2.60.40.10">
    <property type="entry name" value="Immunoglobulins"/>
    <property type="match status" value="2"/>
</dbReference>
<evidence type="ECO:0000313" key="10">
    <source>
        <dbReference type="Proteomes" id="UP001165160"/>
    </source>
</evidence>
<evidence type="ECO:0000259" key="8">
    <source>
        <dbReference type="SMART" id="SM01038"/>
    </source>
</evidence>
<dbReference type="SUPFAM" id="SSF49785">
    <property type="entry name" value="Galactose-binding domain-like"/>
    <property type="match status" value="1"/>
</dbReference>
<dbReference type="GO" id="GO:0030246">
    <property type="term" value="F:carbohydrate binding"/>
    <property type="evidence" value="ECO:0007669"/>
    <property type="project" value="InterPro"/>
</dbReference>
<dbReference type="GO" id="GO:0009341">
    <property type="term" value="C:beta-galactosidase complex"/>
    <property type="evidence" value="ECO:0007669"/>
    <property type="project" value="InterPro"/>
</dbReference>
<evidence type="ECO:0000256" key="4">
    <source>
        <dbReference type="ARBA" id="ARBA00022801"/>
    </source>
</evidence>
<organism evidence="9 10">
    <name type="scientific">Triparma verrucosa</name>
    <dbReference type="NCBI Taxonomy" id="1606542"/>
    <lineage>
        <taxon>Eukaryota</taxon>
        <taxon>Sar</taxon>
        <taxon>Stramenopiles</taxon>
        <taxon>Ochrophyta</taxon>
        <taxon>Bolidophyceae</taxon>
        <taxon>Parmales</taxon>
        <taxon>Triparmaceae</taxon>
        <taxon>Triparma</taxon>
    </lineage>
</organism>
<keyword evidence="10" id="KW-1185">Reference proteome</keyword>
<dbReference type="Proteomes" id="UP001165160">
    <property type="component" value="Unassembled WGS sequence"/>
</dbReference>
<dbReference type="InterPro" id="IPR006101">
    <property type="entry name" value="Glyco_hydro_2"/>
</dbReference>